<dbReference type="InterPro" id="IPR056443">
    <property type="entry name" value="AEP_C962R"/>
</dbReference>
<protein>
    <recommendedName>
        <fullName evidence="4">SF3 helicase domain-containing protein</fullName>
    </recommendedName>
</protein>
<name>A0A6C0JSM2_9ZZZZ</name>
<reference evidence="5" key="1">
    <citation type="journal article" date="2020" name="Nature">
        <title>Giant virus diversity and host interactions through global metagenomics.</title>
        <authorList>
            <person name="Schulz F."/>
            <person name="Roux S."/>
            <person name="Paez-Espino D."/>
            <person name="Jungbluth S."/>
            <person name="Walsh D.A."/>
            <person name="Denef V.J."/>
            <person name="McMahon K.D."/>
            <person name="Konstantinidis K.T."/>
            <person name="Eloe-Fadrosh E.A."/>
            <person name="Kyrpides N.C."/>
            <person name="Woyke T."/>
        </authorList>
    </citation>
    <scope>NUCLEOTIDE SEQUENCE</scope>
    <source>
        <strain evidence="5">GVMAG-S-1038524-41</strain>
    </source>
</reference>
<dbReference type="InterPro" id="IPR014015">
    <property type="entry name" value="Helicase_SF3_DNA-vir"/>
</dbReference>
<keyword evidence="1" id="KW-0547">Nucleotide-binding</keyword>
<evidence type="ECO:0000256" key="1">
    <source>
        <dbReference type="ARBA" id="ARBA00022741"/>
    </source>
</evidence>
<dbReference type="Pfam" id="PF23162">
    <property type="entry name" value="AEP_C962R"/>
    <property type="match status" value="1"/>
</dbReference>
<dbReference type="SUPFAM" id="SSF52540">
    <property type="entry name" value="P-loop containing nucleoside triphosphate hydrolases"/>
    <property type="match status" value="1"/>
</dbReference>
<dbReference type="InterPro" id="IPR051620">
    <property type="entry name" value="ORF904-like_C"/>
</dbReference>
<organism evidence="5">
    <name type="scientific">viral metagenome</name>
    <dbReference type="NCBI Taxonomy" id="1070528"/>
    <lineage>
        <taxon>unclassified sequences</taxon>
        <taxon>metagenomes</taxon>
        <taxon>organismal metagenomes</taxon>
    </lineage>
</organism>
<dbReference type="Pfam" id="PF08706">
    <property type="entry name" value="D5_N"/>
    <property type="match status" value="1"/>
</dbReference>
<evidence type="ECO:0000256" key="3">
    <source>
        <dbReference type="ARBA" id="ARBA00022840"/>
    </source>
</evidence>
<dbReference type="GO" id="GO:0016817">
    <property type="term" value="F:hydrolase activity, acting on acid anhydrides"/>
    <property type="evidence" value="ECO:0007669"/>
    <property type="project" value="InterPro"/>
</dbReference>
<dbReference type="EMBL" id="MN740668">
    <property type="protein sequence ID" value="QHU06888.1"/>
    <property type="molecule type" value="Genomic_DNA"/>
</dbReference>
<dbReference type="GO" id="GO:0005524">
    <property type="term" value="F:ATP binding"/>
    <property type="evidence" value="ECO:0007669"/>
    <property type="project" value="UniProtKB-KW"/>
</dbReference>
<dbReference type="PROSITE" id="PS51206">
    <property type="entry name" value="SF3_HELICASE_1"/>
    <property type="match status" value="1"/>
</dbReference>
<accession>A0A6C0JSM2</accession>
<dbReference type="InterPro" id="IPR006500">
    <property type="entry name" value="Helicase_put_C_phage/plasmid"/>
</dbReference>
<dbReference type="NCBIfam" id="TIGR01613">
    <property type="entry name" value="primase_Cterm"/>
    <property type="match status" value="1"/>
</dbReference>
<dbReference type="InterPro" id="IPR014818">
    <property type="entry name" value="Phage/plasmid_primase_P4_C"/>
</dbReference>
<dbReference type="SMART" id="SM00885">
    <property type="entry name" value="D5_N"/>
    <property type="match status" value="1"/>
</dbReference>
<dbReference type="InterPro" id="IPR014819">
    <property type="entry name" value="PriCT_2"/>
</dbReference>
<evidence type="ECO:0000313" key="5">
    <source>
        <dbReference type="EMBL" id="QHU06888.1"/>
    </source>
</evidence>
<keyword evidence="3" id="KW-0067">ATP-binding</keyword>
<feature type="domain" description="SF3 helicase" evidence="4">
    <location>
        <begin position="585"/>
        <end position="750"/>
    </location>
</feature>
<evidence type="ECO:0000259" key="4">
    <source>
        <dbReference type="PROSITE" id="PS51206"/>
    </source>
</evidence>
<proteinExistence type="predicted"/>
<dbReference type="AlphaFoldDB" id="A0A6C0JSM2"/>
<keyword evidence="2" id="KW-0378">Hydrolase</keyword>
<evidence type="ECO:0000256" key="2">
    <source>
        <dbReference type="ARBA" id="ARBA00022801"/>
    </source>
</evidence>
<dbReference type="Pfam" id="PF08707">
    <property type="entry name" value="PriCT_2"/>
    <property type="match status" value="1"/>
</dbReference>
<dbReference type="Gene3D" id="3.40.50.300">
    <property type="entry name" value="P-loop containing nucleotide triphosphate hydrolases"/>
    <property type="match status" value="1"/>
</dbReference>
<dbReference type="PANTHER" id="PTHR35372:SF2">
    <property type="entry name" value="SF3 HELICASE DOMAIN-CONTAINING PROTEIN"/>
    <property type="match status" value="1"/>
</dbReference>
<dbReference type="PANTHER" id="PTHR35372">
    <property type="entry name" value="ATP BINDING PROTEIN-RELATED"/>
    <property type="match status" value="1"/>
</dbReference>
<sequence>MDLSIQQILRDHKVKGVFHTHVSMGQTKGKYQFNREDLEEFWKVYGQTIHENPDTITGVAEKPQHYLPVLGDIDIKIRETEDMEVEDELHTEKHVKEVIEVYQSVLRKIVEGCTDQQLTCVLLEKPLYRQLKNGISYAKHGFHIHFPYCFLNKVDQEVHLIPRVQEMLRGLKTFEDLGFEDSGLAIDKSCCKVPWLLYGSRKEQGMEPYRVSKVFNAEGGVIDLEEAFKRYPLFDMKEHKIKIKGKVEEYLPRILSIIPYGRDVSEVKHGLISPLKEQLQEKKKSTKEYKKTSVAHELAIAKELLPMLSMFRSEDRNEWMTIGWILYNIGEGCPEALDLWCEFSARCEESYDEAVCIYQWERMTRKDLTLGTLRYYASVDSPERYREFKKEQSTKYIHESLNGSHNDIAKVLFAEYGNEFVCASIASKVWFQFVGHKWEQIEDGVFLRKKISGEIVDRYTAIGKEILTQLAACTDKGEEAMYNARLKQVQKMMGNLKSAPYKNNVMKECMEVFYDKRFREKLDTNPALFPFKNGVYDLVTNIFRPGRPEDFISKTSPIDYIEMDDDDERVHDVHDYLEKVFPDKSVRAYFTDIASDIFFGGNHQKHVYFLLGEGDNSKSVIQTLFEKMLGHLAIKFNTTVITGKKVQSGSANPELARAGGGVRLATLEEPNSDEMINIGILKNLSGNDSYYARDLFEKGKEGREIIPMFKLFFICNKLPKLKYSDKAVWNRIRVIPFESTFCRPDDPAPDTYEEQLRQKRFPMDKDFGRKIPDMVQAFAWLLLKHRQTLKDRVEPEKVRIATAVYRKENDIYRQFIEECIAEDADKKLSLTELYTQFKEWFRDSLPHHNLPIKNEVEEYFSRVWDEPETGKKWKGYRIRTLQDDIEDGDAIILNEDDLIDYDEDGKNLPPM</sequence>
<dbReference type="InterPro" id="IPR027417">
    <property type="entry name" value="P-loop_NTPase"/>
</dbReference>